<dbReference type="GO" id="GO:0006508">
    <property type="term" value="P:proteolysis"/>
    <property type="evidence" value="ECO:0007669"/>
    <property type="project" value="UniProtKB-KW"/>
</dbReference>
<dbReference type="GO" id="GO:0008270">
    <property type="term" value="F:zinc ion binding"/>
    <property type="evidence" value="ECO:0007669"/>
    <property type="project" value="InterPro"/>
</dbReference>
<evidence type="ECO:0000256" key="7">
    <source>
        <dbReference type="ARBA" id="ARBA00022801"/>
    </source>
</evidence>
<dbReference type="Pfam" id="PF20773">
    <property type="entry name" value="InhA-like_MAM"/>
    <property type="match status" value="1"/>
</dbReference>
<name>A0A1M6S3A4_9FLAO</name>
<dbReference type="Gene3D" id="2.60.120.260">
    <property type="entry name" value="Galactose-binding domain-like"/>
    <property type="match status" value="1"/>
</dbReference>
<protein>
    <recommendedName>
        <fullName evidence="11">carboxypeptidase T</fullName>
        <ecNumber evidence="11">3.4.17.18</ecNumber>
    </recommendedName>
</protein>
<dbReference type="PROSITE" id="PS00133">
    <property type="entry name" value="CARBOXYPEPT_ZN_2"/>
    <property type="match status" value="1"/>
</dbReference>
<dbReference type="PANTHER" id="PTHR11705">
    <property type="entry name" value="PROTEASE FAMILY M14 CARBOXYPEPTIDASE A,B"/>
    <property type="match status" value="1"/>
</dbReference>
<dbReference type="Pfam" id="PF00246">
    <property type="entry name" value="Peptidase_M14"/>
    <property type="match status" value="1"/>
</dbReference>
<dbReference type="FunFam" id="3.40.630.10:FF:000084">
    <property type="entry name" value="Carboxypeptidase B2"/>
    <property type="match status" value="1"/>
</dbReference>
<dbReference type="Pfam" id="PF18962">
    <property type="entry name" value="Por_Secre_tail"/>
    <property type="match status" value="1"/>
</dbReference>
<organism evidence="15 16">
    <name type="scientific">Epilithonimonas mollis</name>
    <dbReference type="NCBI Taxonomy" id="216903"/>
    <lineage>
        <taxon>Bacteria</taxon>
        <taxon>Pseudomonadati</taxon>
        <taxon>Bacteroidota</taxon>
        <taxon>Flavobacteriia</taxon>
        <taxon>Flavobacteriales</taxon>
        <taxon>Weeksellaceae</taxon>
        <taxon>Chryseobacterium group</taxon>
        <taxon>Epilithonimonas</taxon>
    </lineage>
</organism>
<evidence type="ECO:0000259" key="14">
    <source>
        <dbReference type="PROSITE" id="PS52035"/>
    </source>
</evidence>
<evidence type="ECO:0000313" key="15">
    <source>
        <dbReference type="EMBL" id="SHK39344.1"/>
    </source>
</evidence>
<dbReference type="STRING" id="216903.SAMN05444371_2229"/>
<keyword evidence="6" id="KW-0732">Signal</keyword>
<keyword evidence="3" id="KW-0121">Carboxypeptidase</keyword>
<dbReference type="CDD" id="cd03859">
    <property type="entry name" value="M14_CPT"/>
    <property type="match status" value="1"/>
</dbReference>
<dbReference type="SMART" id="SM00631">
    <property type="entry name" value="Zn_pept"/>
    <property type="match status" value="1"/>
</dbReference>
<evidence type="ECO:0000256" key="9">
    <source>
        <dbReference type="ARBA" id="ARBA00023049"/>
    </source>
</evidence>
<dbReference type="GO" id="GO:0004181">
    <property type="term" value="F:metallocarboxypeptidase activity"/>
    <property type="evidence" value="ECO:0007669"/>
    <property type="project" value="InterPro"/>
</dbReference>
<dbReference type="EMBL" id="FRAM01000002">
    <property type="protein sequence ID" value="SHK39344.1"/>
    <property type="molecule type" value="Genomic_DNA"/>
</dbReference>
<evidence type="ECO:0000256" key="4">
    <source>
        <dbReference type="ARBA" id="ARBA00022670"/>
    </source>
</evidence>
<dbReference type="PROSITE" id="PS52035">
    <property type="entry name" value="PEPTIDASE_M14"/>
    <property type="match status" value="1"/>
</dbReference>
<proteinExistence type="inferred from homology"/>
<dbReference type="Gene3D" id="3.40.630.10">
    <property type="entry name" value="Zn peptidases"/>
    <property type="match status" value="1"/>
</dbReference>
<dbReference type="SUPFAM" id="SSF53187">
    <property type="entry name" value="Zn-dependent exopeptidases"/>
    <property type="match status" value="1"/>
</dbReference>
<evidence type="ECO:0000256" key="11">
    <source>
        <dbReference type="ARBA" id="ARBA00066554"/>
    </source>
</evidence>
<dbReference type="RefSeq" id="WP_072997868.1">
    <property type="nucleotide sequence ID" value="NZ_FRAM01000002.1"/>
</dbReference>
<evidence type="ECO:0000256" key="2">
    <source>
        <dbReference type="ARBA" id="ARBA00005988"/>
    </source>
</evidence>
<evidence type="ECO:0000256" key="10">
    <source>
        <dbReference type="ARBA" id="ARBA00050859"/>
    </source>
</evidence>
<dbReference type="InterPro" id="IPR026444">
    <property type="entry name" value="Secre_tail"/>
</dbReference>
<dbReference type="OrthoDB" id="9808753at2"/>
<evidence type="ECO:0000256" key="13">
    <source>
        <dbReference type="SAM" id="MobiDB-lite"/>
    </source>
</evidence>
<feature type="region of interest" description="Disordered" evidence="13">
    <location>
        <begin position="552"/>
        <end position="572"/>
    </location>
</feature>
<evidence type="ECO:0000256" key="5">
    <source>
        <dbReference type="ARBA" id="ARBA00022723"/>
    </source>
</evidence>
<dbReference type="InterPro" id="IPR057247">
    <property type="entry name" value="CARBOXYPEPT_ZN_2"/>
</dbReference>
<evidence type="ECO:0000256" key="6">
    <source>
        <dbReference type="ARBA" id="ARBA00022729"/>
    </source>
</evidence>
<dbReference type="PANTHER" id="PTHR11705:SF143">
    <property type="entry name" value="SLL0236 PROTEIN"/>
    <property type="match status" value="1"/>
</dbReference>
<evidence type="ECO:0000256" key="3">
    <source>
        <dbReference type="ARBA" id="ARBA00022645"/>
    </source>
</evidence>
<feature type="active site" description="Proton donor/acceptor" evidence="12">
    <location>
        <position position="388"/>
    </location>
</feature>
<feature type="compositionally biased region" description="Polar residues" evidence="13">
    <location>
        <begin position="563"/>
        <end position="572"/>
    </location>
</feature>
<evidence type="ECO:0000256" key="12">
    <source>
        <dbReference type="PROSITE-ProRule" id="PRU01379"/>
    </source>
</evidence>
<dbReference type="Proteomes" id="UP000184498">
    <property type="component" value="Unassembled WGS sequence"/>
</dbReference>
<evidence type="ECO:0000256" key="1">
    <source>
        <dbReference type="ARBA" id="ARBA00001947"/>
    </source>
</evidence>
<evidence type="ECO:0000313" key="16">
    <source>
        <dbReference type="Proteomes" id="UP000184498"/>
    </source>
</evidence>
<comment type="similarity">
    <text evidence="2 12">Belongs to the peptidase M14 family.</text>
</comment>
<feature type="compositionally biased region" description="Low complexity" evidence="13">
    <location>
        <begin position="552"/>
        <end position="562"/>
    </location>
</feature>
<feature type="domain" description="Peptidase M14" evidence="14">
    <location>
        <begin position="124"/>
        <end position="418"/>
    </location>
</feature>
<comment type="catalytic activity">
    <reaction evidence="10">
        <text>Releases a C-terminal residue, which may be hydrophobic or positively charged.</text>
        <dbReference type="EC" id="3.4.17.18"/>
    </reaction>
</comment>
<accession>A0A1M6S3A4</accession>
<keyword evidence="9" id="KW-0482">Metalloprotease</keyword>
<dbReference type="AlphaFoldDB" id="A0A1M6S3A4"/>
<keyword evidence="8" id="KW-0862">Zinc</keyword>
<gene>
    <name evidence="15" type="ORF">SAMN05444371_2229</name>
</gene>
<comment type="cofactor">
    <cofactor evidence="1">
        <name>Zn(2+)</name>
        <dbReference type="ChEBI" id="CHEBI:29105"/>
    </cofactor>
</comment>
<dbReference type="NCBIfam" id="TIGR04183">
    <property type="entry name" value="Por_Secre_tail"/>
    <property type="match status" value="1"/>
</dbReference>
<keyword evidence="16" id="KW-1185">Reference proteome</keyword>
<dbReference type="EC" id="3.4.17.18" evidence="11"/>
<dbReference type="InterPro" id="IPR000834">
    <property type="entry name" value="Peptidase_M14"/>
</dbReference>
<reference evidence="16" key="1">
    <citation type="submission" date="2016-11" db="EMBL/GenBank/DDBJ databases">
        <authorList>
            <person name="Varghese N."/>
            <person name="Submissions S."/>
        </authorList>
    </citation>
    <scope>NUCLEOTIDE SEQUENCE [LARGE SCALE GENOMIC DNA]</scope>
    <source>
        <strain evidence="16">DSM 18016</strain>
    </source>
</reference>
<keyword evidence="4" id="KW-0645">Protease</keyword>
<sequence length="769" mass="86765">MKNKLLFLFLSFICFIKIHSQSEQFSKIRIPYSSQQEFQKIIEIAELDHFNGKNGYFVEAVVSSDILQKLSSKKFQFEILDNDVIETFRKKYLEEKNTSFKNYSLGCNDSYVDPINYRTGSMSGFLNYDEIFQDLDKMHSLYPNLITAKAPISNFKTFENRELFLVKVSNHQVTTPKKKLLFTALHHAREAGSAQQLIYFMWYLLENYATDPEIKSILDKTELYIVPIVNPDGFAYNCNENPDGGGMWRKNRRNNNDGTFGVDNNRNYDSNWGTTGISTDSDSEVYCGTSAFSEPENQAIKWLCEQNQFIGAINNHTYSGLLLFPYGYDYNAFTPDHDLFTRLGDEMVKKSGYTNEISSLLYLTSGSSDDWMYTTTSQKSKILAFTPENGYSFWDSPSQVSINNRGMLFSNLTFLKSIYNYFTIEDKSNMNISGQNFSLQFSAKKLGLGTGPATATLISNTSGVTTSGGDVSIPNSAQGSSFNLSFSGNINGSLNAGDLISLSLKIDNGDFVQMIPISKIFGTSRILLNDEGNNLDNWNKTGNWGITSADSFSSPSSITDSPNGNYSNNSQTSITSKNSYNLTDVQSAWISFKTKWNIENGYDSVSFEISENGGTTWIQQCGEFTNLGSPYQILNQPIYDGKSSEWKYEKISLSNYIGKNIMIRFRLKTDSAVTEDGIYLDDIKLEVLDATLSTNELENRKLKIYPNPVKSVLTIVSSETKNNFKIYTLDGKLLKTGKINFNKIDVSFLNIGEYLLKVDDEKAIKFIKK</sequence>
<evidence type="ECO:0000256" key="8">
    <source>
        <dbReference type="ARBA" id="ARBA00022833"/>
    </source>
</evidence>
<keyword evidence="5" id="KW-0479">Metal-binding</keyword>
<dbReference type="InterPro" id="IPR033810">
    <property type="entry name" value="Carboxypeptidase_T"/>
</dbReference>
<dbReference type="GO" id="GO:0005615">
    <property type="term" value="C:extracellular space"/>
    <property type="evidence" value="ECO:0007669"/>
    <property type="project" value="TreeGrafter"/>
</dbReference>
<keyword evidence="7" id="KW-0378">Hydrolase</keyword>